<dbReference type="SUPFAM" id="SSF51905">
    <property type="entry name" value="FAD/NAD(P)-binding domain"/>
    <property type="match status" value="1"/>
</dbReference>
<comment type="cofactor">
    <cofactor evidence="1 13">
        <name>FAD</name>
        <dbReference type="ChEBI" id="CHEBI:57692"/>
    </cofactor>
</comment>
<evidence type="ECO:0000256" key="4">
    <source>
        <dbReference type="ARBA" id="ARBA00012173"/>
    </source>
</evidence>
<evidence type="ECO:0000256" key="2">
    <source>
        <dbReference type="ARBA" id="ARBA00004950"/>
    </source>
</evidence>
<dbReference type="GO" id="GO:0008734">
    <property type="term" value="F:L-aspartate oxidase activity"/>
    <property type="evidence" value="ECO:0007669"/>
    <property type="project" value="UniProtKB-UniRule"/>
</dbReference>
<dbReference type="EC" id="1.4.3.16" evidence="4 11"/>
<dbReference type="InterPro" id="IPR027477">
    <property type="entry name" value="Succ_DH/fumarate_Rdtase_cat_sf"/>
</dbReference>
<comment type="subcellular location">
    <subcellularLocation>
        <location evidence="13">Cytoplasm</location>
    </subcellularLocation>
</comment>
<keyword evidence="17" id="KW-1185">Reference proteome</keyword>
<keyword evidence="9 13" id="KW-0560">Oxidoreductase</keyword>
<comment type="function">
    <text evidence="13">Catalyzes the oxidation of L-aspartate to iminoaspartate.</text>
</comment>
<evidence type="ECO:0000256" key="7">
    <source>
        <dbReference type="ARBA" id="ARBA00022642"/>
    </source>
</evidence>
<dbReference type="InterPro" id="IPR036188">
    <property type="entry name" value="FAD/NAD-bd_sf"/>
</dbReference>
<dbReference type="GO" id="GO:0034628">
    <property type="term" value="P:'de novo' NAD+ biosynthetic process from L-aspartate"/>
    <property type="evidence" value="ECO:0007669"/>
    <property type="project" value="TreeGrafter"/>
</dbReference>
<keyword evidence="8 13" id="KW-0274">FAD</keyword>
<dbReference type="PANTHER" id="PTHR42716:SF2">
    <property type="entry name" value="L-ASPARTATE OXIDASE, CHLOROPLASTIC"/>
    <property type="match status" value="1"/>
</dbReference>
<evidence type="ECO:0000259" key="14">
    <source>
        <dbReference type="Pfam" id="PF00890"/>
    </source>
</evidence>
<reference evidence="16 17" key="1">
    <citation type="submission" date="2021-10" db="EMBL/GenBank/DDBJ databases">
        <authorList>
            <person name="Grouzdev D.S."/>
            <person name="Pantiukh K.S."/>
            <person name="Krutkina M.S."/>
        </authorList>
    </citation>
    <scope>NUCLEOTIDE SEQUENCE [LARGE SCALE GENOMIC DNA]</scope>
    <source>
        <strain evidence="16 17">Z-7514</strain>
    </source>
</reference>
<evidence type="ECO:0000313" key="17">
    <source>
        <dbReference type="Proteomes" id="UP001199296"/>
    </source>
</evidence>
<evidence type="ECO:0000256" key="5">
    <source>
        <dbReference type="ARBA" id="ARBA00021901"/>
    </source>
</evidence>
<evidence type="ECO:0000256" key="12">
    <source>
        <dbReference type="PIRSR" id="PIRSR000171-1"/>
    </source>
</evidence>
<dbReference type="PIRSF" id="PIRSF000171">
    <property type="entry name" value="SDHA_APRA_LASPO"/>
    <property type="match status" value="1"/>
</dbReference>
<feature type="domain" description="Fumarate reductase/succinate dehydrogenase flavoprotein-like C-terminal" evidence="15">
    <location>
        <begin position="449"/>
        <end position="550"/>
    </location>
</feature>
<dbReference type="SUPFAM" id="SSF56425">
    <property type="entry name" value="Succinate dehydrogenase/fumarate reductase flavoprotein, catalytic domain"/>
    <property type="match status" value="1"/>
</dbReference>
<dbReference type="Pfam" id="PF02910">
    <property type="entry name" value="Succ_DH_flav_C"/>
    <property type="match status" value="1"/>
</dbReference>
<dbReference type="Gene3D" id="3.90.700.10">
    <property type="entry name" value="Succinate dehydrogenase/fumarate reductase flavoprotein, catalytic domain"/>
    <property type="match status" value="1"/>
</dbReference>
<evidence type="ECO:0000313" key="16">
    <source>
        <dbReference type="EMBL" id="MCC3145252.1"/>
    </source>
</evidence>
<evidence type="ECO:0000256" key="3">
    <source>
        <dbReference type="ARBA" id="ARBA00008562"/>
    </source>
</evidence>
<dbReference type="InterPro" id="IPR005288">
    <property type="entry name" value="NadB"/>
</dbReference>
<dbReference type="FunFam" id="3.90.700.10:FF:000002">
    <property type="entry name" value="L-aspartate oxidase"/>
    <property type="match status" value="1"/>
</dbReference>
<dbReference type="GO" id="GO:0005737">
    <property type="term" value="C:cytoplasm"/>
    <property type="evidence" value="ECO:0007669"/>
    <property type="project" value="UniProtKB-SubCell"/>
</dbReference>
<dbReference type="InterPro" id="IPR003953">
    <property type="entry name" value="FAD-dep_OxRdtase_2_FAD-bd"/>
</dbReference>
<accession>A0AAW4X0D6</accession>
<comment type="catalytic activity">
    <reaction evidence="10">
        <text>L-aspartate + O2 = iminosuccinate + H2O2</text>
        <dbReference type="Rhea" id="RHEA:25876"/>
        <dbReference type="ChEBI" id="CHEBI:15379"/>
        <dbReference type="ChEBI" id="CHEBI:16240"/>
        <dbReference type="ChEBI" id="CHEBI:29991"/>
        <dbReference type="ChEBI" id="CHEBI:77875"/>
        <dbReference type="EC" id="1.4.3.16"/>
    </reaction>
    <physiologicalReaction direction="left-to-right" evidence="10">
        <dbReference type="Rhea" id="RHEA:25877"/>
    </physiologicalReaction>
</comment>
<keyword evidence="6 13" id="KW-0285">Flavoprotein</keyword>
<evidence type="ECO:0000256" key="6">
    <source>
        <dbReference type="ARBA" id="ARBA00022630"/>
    </source>
</evidence>
<sequence length="554" mass="62022">MKSKKYPAIHKSDFLVIGSGIAGLYTALQLSEFGKVEIVTKENIAESNSHYAQGGIAAVTSVFDSFELHIEDTLKAGAGLCRREAVELMVKEGPERIKDLLAIGCEFDRQAGELDLTKEGAHSRRRILHAGGDATGREISQSLVEQVLSSKKIRVRENTFMIDLIREEVEKGEKVVKGALLVEEENNQQLIILAEAVIIAAGGCGQLYKNTSNPQVTTGDGIAAAYRAGAEIMDMEFMQFHPTILYNPEGSKFLLSESLRGEGAVLLNAEGERFMESYHDLAELAPRDIVSRAITAEIKKSSAPCVYLDLRQKDKKYLKKRFPTIYQELRKEGIQMEEDLIPVIPAAHYLMGGIKTDLNGLSSLKGLYCCGEAACTGAHGANRLASNSLLEALVFANRICQYLKAKNEEKTKSAAEESYDFALDFMKKRQKEYYPIDDLEAEALAKLKAELKTMMENLVGIERDKTGLLELKQWLKEKSLYLETELTKEIFSKKSWELKNLFQTAELITKSALIREESRGAHYRSDFPKSRKKWAKKHIIHSREEAEARIDVIK</sequence>
<comment type="similarity">
    <text evidence="3 13">Belongs to the FAD-dependent oxidoreductase 2 family. NadB subfamily.</text>
</comment>
<dbReference type="EMBL" id="JAJFAT010000010">
    <property type="protein sequence ID" value="MCC3145252.1"/>
    <property type="molecule type" value="Genomic_DNA"/>
</dbReference>
<dbReference type="InterPro" id="IPR015939">
    <property type="entry name" value="Fum_Rdtase/Succ_DH_flav-like_C"/>
</dbReference>
<evidence type="ECO:0000259" key="15">
    <source>
        <dbReference type="Pfam" id="PF02910"/>
    </source>
</evidence>
<feature type="domain" description="FAD-dependent oxidoreductase 2 FAD-binding" evidence="14">
    <location>
        <begin position="13"/>
        <end position="389"/>
    </location>
</feature>
<protein>
    <recommendedName>
        <fullName evidence="5 11">L-aspartate oxidase</fullName>
        <ecNumber evidence="4 11">1.4.3.16</ecNumber>
    </recommendedName>
</protein>
<dbReference type="Gene3D" id="3.50.50.60">
    <property type="entry name" value="FAD/NAD(P)-binding domain"/>
    <property type="match status" value="1"/>
</dbReference>
<dbReference type="Gene3D" id="1.20.58.100">
    <property type="entry name" value="Fumarate reductase/succinate dehydrogenase flavoprotein-like, C-terminal domain"/>
    <property type="match status" value="1"/>
</dbReference>
<dbReference type="AlphaFoldDB" id="A0AAW4X0D6"/>
<dbReference type="Proteomes" id="UP001199296">
    <property type="component" value="Unassembled WGS sequence"/>
</dbReference>
<evidence type="ECO:0000256" key="9">
    <source>
        <dbReference type="ARBA" id="ARBA00023002"/>
    </source>
</evidence>
<evidence type="ECO:0000256" key="11">
    <source>
        <dbReference type="NCBIfam" id="TIGR00551"/>
    </source>
</evidence>
<comment type="pathway">
    <text evidence="2 13">Cofactor biosynthesis; NAD(+) biosynthesis; iminoaspartate from L-aspartate (oxidase route): step 1/1.</text>
</comment>
<evidence type="ECO:0000256" key="1">
    <source>
        <dbReference type="ARBA" id="ARBA00001974"/>
    </source>
</evidence>
<evidence type="ECO:0000256" key="8">
    <source>
        <dbReference type="ARBA" id="ARBA00022827"/>
    </source>
</evidence>
<dbReference type="RefSeq" id="WP_229345842.1">
    <property type="nucleotide sequence ID" value="NZ_JAJFAT010000010.1"/>
</dbReference>
<dbReference type="NCBIfam" id="TIGR00551">
    <property type="entry name" value="nadB"/>
    <property type="match status" value="1"/>
</dbReference>
<dbReference type="Pfam" id="PF00890">
    <property type="entry name" value="FAD_binding_2"/>
    <property type="match status" value="1"/>
</dbReference>
<dbReference type="GO" id="GO:0033765">
    <property type="term" value="F:steroid dehydrogenase activity, acting on the CH-CH group of donors"/>
    <property type="evidence" value="ECO:0007669"/>
    <property type="project" value="UniProtKB-ARBA"/>
</dbReference>
<feature type="active site" description="Proton acceptor" evidence="12">
    <location>
        <position position="287"/>
    </location>
</feature>
<proteinExistence type="inferred from homology"/>
<evidence type="ECO:0000256" key="13">
    <source>
        <dbReference type="RuleBase" id="RU362049"/>
    </source>
</evidence>
<dbReference type="SUPFAM" id="SSF46977">
    <property type="entry name" value="Succinate dehydrogenase/fumarate reductase flavoprotein C-terminal domain"/>
    <property type="match status" value="1"/>
</dbReference>
<dbReference type="InterPro" id="IPR037099">
    <property type="entry name" value="Fum_R/Succ_DH_flav-like_C_sf"/>
</dbReference>
<name>A0AAW4X0D6_9FIRM</name>
<dbReference type="PANTHER" id="PTHR42716">
    <property type="entry name" value="L-ASPARTATE OXIDASE"/>
    <property type="match status" value="1"/>
</dbReference>
<keyword evidence="7 13" id="KW-0662">Pyridine nucleotide biosynthesis</keyword>
<gene>
    <name evidence="16" type="primary">nadB</name>
    <name evidence="16" type="ORF">LJ207_07935</name>
</gene>
<comment type="caution">
    <text evidence="16">The sequence shown here is derived from an EMBL/GenBank/DDBJ whole genome shotgun (WGS) entry which is preliminary data.</text>
</comment>
<evidence type="ECO:0000256" key="10">
    <source>
        <dbReference type="ARBA" id="ARBA00048305"/>
    </source>
</evidence>
<organism evidence="16 17">
    <name type="scientific">Halanaerobium polyolivorans</name>
    <dbReference type="NCBI Taxonomy" id="2886943"/>
    <lineage>
        <taxon>Bacteria</taxon>
        <taxon>Bacillati</taxon>
        <taxon>Bacillota</taxon>
        <taxon>Clostridia</taxon>
        <taxon>Halanaerobiales</taxon>
        <taxon>Halanaerobiaceae</taxon>
        <taxon>Halanaerobium</taxon>
    </lineage>
</organism>